<proteinExistence type="predicted"/>
<sequence length="304" mass="33861">MDKVDIRPTCLRGVARPKSEVSVDAAKYWFEHESVVNYEHLCASFAMAFSCLALFDSGHLQINTEDLSNVIAMSTGNSIYVASPLLCDPSQEPVGLEMKRIIGNIGKPGIAMLVPPLNLRVRAPDPTSWRLVAHDDFDGKSYDRFAQTSMQLSLSGREQGLRLQNYGLCDKQVILLESVISVYDRGKWIADVDVLRALRPNICRGCRGRGHSELCRNDSCSASTGRTIGEQPEFRKIAIDCWEELLEAPEDACVVRAHGNWIGRLAATCVAYQMGRHVSILPEDVCWKCVDKLNKDQQDVVFIS</sequence>
<dbReference type="Proteomes" id="UP000250140">
    <property type="component" value="Unassembled WGS sequence"/>
</dbReference>
<gene>
    <name evidence="1" type="ORF">AOQ84DRAFT_341618</name>
</gene>
<dbReference type="AlphaFoldDB" id="A0A8E2F0B8"/>
<organism evidence="1 2">
    <name type="scientific">Glonium stellatum</name>
    <dbReference type="NCBI Taxonomy" id="574774"/>
    <lineage>
        <taxon>Eukaryota</taxon>
        <taxon>Fungi</taxon>
        <taxon>Dikarya</taxon>
        <taxon>Ascomycota</taxon>
        <taxon>Pezizomycotina</taxon>
        <taxon>Dothideomycetes</taxon>
        <taxon>Pleosporomycetidae</taxon>
        <taxon>Gloniales</taxon>
        <taxon>Gloniaceae</taxon>
        <taxon>Glonium</taxon>
    </lineage>
</organism>
<name>A0A8E2F0B8_9PEZI</name>
<reference evidence="1 2" key="1">
    <citation type="journal article" date="2016" name="Nat. Commun.">
        <title>Ectomycorrhizal ecology is imprinted in the genome of the dominant symbiotic fungus Cenococcum geophilum.</title>
        <authorList>
            <consortium name="DOE Joint Genome Institute"/>
            <person name="Peter M."/>
            <person name="Kohler A."/>
            <person name="Ohm R.A."/>
            <person name="Kuo A."/>
            <person name="Krutzmann J."/>
            <person name="Morin E."/>
            <person name="Arend M."/>
            <person name="Barry K.W."/>
            <person name="Binder M."/>
            <person name="Choi C."/>
            <person name="Clum A."/>
            <person name="Copeland A."/>
            <person name="Grisel N."/>
            <person name="Haridas S."/>
            <person name="Kipfer T."/>
            <person name="LaButti K."/>
            <person name="Lindquist E."/>
            <person name="Lipzen A."/>
            <person name="Maire R."/>
            <person name="Meier B."/>
            <person name="Mihaltcheva S."/>
            <person name="Molinier V."/>
            <person name="Murat C."/>
            <person name="Poggeler S."/>
            <person name="Quandt C.A."/>
            <person name="Sperisen C."/>
            <person name="Tritt A."/>
            <person name="Tisserant E."/>
            <person name="Crous P.W."/>
            <person name="Henrissat B."/>
            <person name="Nehls U."/>
            <person name="Egli S."/>
            <person name="Spatafora J.W."/>
            <person name="Grigoriev I.V."/>
            <person name="Martin F.M."/>
        </authorList>
    </citation>
    <scope>NUCLEOTIDE SEQUENCE [LARGE SCALE GENOMIC DNA]</scope>
    <source>
        <strain evidence="1 2">CBS 207.34</strain>
    </source>
</reference>
<dbReference type="EMBL" id="KV749830">
    <property type="protein sequence ID" value="OCL07603.1"/>
    <property type="molecule type" value="Genomic_DNA"/>
</dbReference>
<evidence type="ECO:0000313" key="1">
    <source>
        <dbReference type="EMBL" id="OCL07603.1"/>
    </source>
</evidence>
<keyword evidence="2" id="KW-1185">Reference proteome</keyword>
<protein>
    <submittedName>
        <fullName evidence="1">Uncharacterized protein</fullName>
    </submittedName>
</protein>
<evidence type="ECO:0000313" key="2">
    <source>
        <dbReference type="Proteomes" id="UP000250140"/>
    </source>
</evidence>
<accession>A0A8E2F0B8</accession>
<dbReference type="OrthoDB" id="5354164at2759"/>